<evidence type="ECO:0000313" key="2">
    <source>
        <dbReference type="EMBL" id="KAK3374166.1"/>
    </source>
</evidence>
<accession>A0AAE0KCR1</accession>
<feature type="region of interest" description="Disordered" evidence="1">
    <location>
        <begin position="242"/>
        <end position="264"/>
    </location>
</feature>
<gene>
    <name evidence="2" type="ORF">B0T24DRAFT_288955</name>
</gene>
<reference evidence="2" key="1">
    <citation type="journal article" date="2023" name="Mol. Phylogenet. Evol.">
        <title>Genome-scale phylogeny and comparative genomics of the fungal order Sordariales.</title>
        <authorList>
            <person name="Hensen N."/>
            <person name="Bonometti L."/>
            <person name="Westerberg I."/>
            <person name="Brannstrom I.O."/>
            <person name="Guillou S."/>
            <person name="Cros-Aarteil S."/>
            <person name="Calhoun S."/>
            <person name="Haridas S."/>
            <person name="Kuo A."/>
            <person name="Mondo S."/>
            <person name="Pangilinan J."/>
            <person name="Riley R."/>
            <person name="LaButti K."/>
            <person name="Andreopoulos B."/>
            <person name="Lipzen A."/>
            <person name="Chen C."/>
            <person name="Yan M."/>
            <person name="Daum C."/>
            <person name="Ng V."/>
            <person name="Clum A."/>
            <person name="Steindorff A."/>
            <person name="Ohm R.A."/>
            <person name="Martin F."/>
            <person name="Silar P."/>
            <person name="Natvig D.O."/>
            <person name="Lalanne C."/>
            <person name="Gautier V."/>
            <person name="Ament-Velasquez S.L."/>
            <person name="Kruys A."/>
            <person name="Hutchinson M.I."/>
            <person name="Powell A.J."/>
            <person name="Barry K."/>
            <person name="Miller A.N."/>
            <person name="Grigoriev I.V."/>
            <person name="Debuchy R."/>
            <person name="Gladieux P."/>
            <person name="Hiltunen Thoren M."/>
            <person name="Johannesson H."/>
        </authorList>
    </citation>
    <scope>NUCLEOTIDE SEQUENCE</scope>
    <source>
        <strain evidence="2">CBS 958.72</strain>
    </source>
</reference>
<evidence type="ECO:0000313" key="3">
    <source>
        <dbReference type="Proteomes" id="UP001287356"/>
    </source>
</evidence>
<sequence>MADYEEEGVFAEDLEPIDMSAVPEAEPSGFHTRNDPSNPFQRDNIIDRNKGHIIIQSEHVDVAHGFMSEDSDDACSLVVVAFRFDPNGVARRIKEAQVVITFAALERGKEDPEVVGMEPNGTLFIEPTVQHETNTVGGAIKASGAGAEIKLLGSHTVERDTTDSARVRGSIDLRNRKWGGKNSVSWSLLENATAKSGVVTRLQAAILLKRRDMAHFKATVTVRVVADTWTALGSVFKAGSMNSGSDDDDVWYNPDRKPPSTDRLQKYDVDNLGHVDLKLLSDVAFRTLRVGSIREG</sequence>
<reference evidence="2" key="2">
    <citation type="submission" date="2023-06" db="EMBL/GenBank/DDBJ databases">
        <authorList>
            <consortium name="Lawrence Berkeley National Laboratory"/>
            <person name="Haridas S."/>
            <person name="Hensen N."/>
            <person name="Bonometti L."/>
            <person name="Westerberg I."/>
            <person name="Brannstrom I.O."/>
            <person name="Guillou S."/>
            <person name="Cros-Aarteil S."/>
            <person name="Calhoun S."/>
            <person name="Kuo A."/>
            <person name="Mondo S."/>
            <person name="Pangilinan J."/>
            <person name="Riley R."/>
            <person name="Labutti K."/>
            <person name="Andreopoulos B."/>
            <person name="Lipzen A."/>
            <person name="Chen C."/>
            <person name="Yanf M."/>
            <person name="Daum C."/>
            <person name="Ng V."/>
            <person name="Clum A."/>
            <person name="Steindorff A."/>
            <person name="Ohm R."/>
            <person name="Martin F."/>
            <person name="Silar P."/>
            <person name="Natvig D."/>
            <person name="Lalanne C."/>
            <person name="Gautier V."/>
            <person name="Ament-Velasquez S.L."/>
            <person name="Kruys A."/>
            <person name="Hutchinson M.I."/>
            <person name="Powell A.J."/>
            <person name="Barry K."/>
            <person name="Miller A.N."/>
            <person name="Grigoriev I.V."/>
            <person name="Debuchy R."/>
            <person name="Gladieux P."/>
            <person name="Thoren M.H."/>
            <person name="Johannesson H."/>
        </authorList>
    </citation>
    <scope>NUCLEOTIDE SEQUENCE</scope>
    <source>
        <strain evidence="2">CBS 958.72</strain>
    </source>
</reference>
<evidence type="ECO:0000256" key="1">
    <source>
        <dbReference type="SAM" id="MobiDB-lite"/>
    </source>
</evidence>
<name>A0AAE0KCR1_9PEZI</name>
<dbReference type="Proteomes" id="UP001287356">
    <property type="component" value="Unassembled WGS sequence"/>
</dbReference>
<comment type="caution">
    <text evidence="2">The sequence shown here is derived from an EMBL/GenBank/DDBJ whole genome shotgun (WGS) entry which is preliminary data.</text>
</comment>
<dbReference type="AlphaFoldDB" id="A0AAE0KCR1"/>
<protein>
    <submittedName>
        <fullName evidence="2">Uncharacterized protein</fullName>
    </submittedName>
</protein>
<keyword evidence="3" id="KW-1185">Reference proteome</keyword>
<dbReference type="EMBL" id="JAULSN010000004">
    <property type="protein sequence ID" value="KAK3374166.1"/>
    <property type="molecule type" value="Genomic_DNA"/>
</dbReference>
<feature type="compositionally biased region" description="Basic and acidic residues" evidence="1">
    <location>
        <begin position="254"/>
        <end position="264"/>
    </location>
</feature>
<feature type="region of interest" description="Disordered" evidence="1">
    <location>
        <begin position="23"/>
        <end position="43"/>
    </location>
</feature>
<proteinExistence type="predicted"/>
<organism evidence="2 3">
    <name type="scientific">Lasiosphaeria ovina</name>
    <dbReference type="NCBI Taxonomy" id="92902"/>
    <lineage>
        <taxon>Eukaryota</taxon>
        <taxon>Fungi</taxon>
        <taxon>Dikarya</taxon>
        <taxon>Ascomycota</taxon>
        <taxon>Pezizomycotina</taxon>
        <taxon>Sordariomycetes</taxon>
        <taxon>Sordariomycetidae</taxon>
        <taxon>Sordariales</taxon>
        <taxon>Lasiosphaeriaceae</taxon>
        <taxon>Lasiosphaeria</taxon>
    </lineage>
</organism>